<evidence type="ECO:0000313" key="2">
    <source>
        <dbReference type="Proteomes" id="UP000433483"/>
    </source>
</evidence>
<sequence length="92" mass="10384">MDAWCSFPSLWNSHQHASKQDPPLLVPYRTELMHTIPSTRCCSVSTATPSGTSLKLQTLRKHRKIKTRYQIHVSTIPTFAKARVESGRAHLG</sequence>
<name>A0A6A3WU92_9STRA</name>
<comment type="caution">
    <text evidence="1">The sequence shown here is derived from an EMBL/GenBank/DDBJ whole genome shotgun (WGS) entry which is preliminary data.</text>
</comment>
<gene>
    <name evidence="1" type="ORF">PF005_g19792</name>
</gene>
<dbReference type="Proteomes" id="UP000433483">
    <property type="component" value="Unassembled WGS sequence"/>
</dbReference>
<protein>
    <submittedName>
        <fullName evidence="1">Uncharacterized protein</fullName>
    </submittedName>
</protein>
<proteinExistence type="predicted"/>
<evidence type="ECO:0000313" key="1">
    <source>
        <dbReference type="EMBL" id="KAE9189081.1"/>
    </source>
</evidence>
<dbReference type="EMBL" id="QXGB01001545">
    <property type="protein sequence ID" value="KAE9189081.1"/>
    <property type="molecule type" value="Genomic_DNA"/>
</dbReference>
<dbReference type="AlphaFoldDB" id="A0A6A3WU92"/>
<keyword evidence="2" id="KW-1185">Reference proteome</keyword>
<reference evidence="1 2" key="1">
    <citation type="submission" date="2018-08" db="EMBL/GenBank/DDBJ databases">
        <title>Genomic investigation of the strawberry pathogen Phytophthora fragariae indicates pathogenicity is determined by transcriptional variation in three key races.</title>
        <authorList>
            <person name="Adams T.M."/>
            <person name="Armitage A.D."/>
            <person name="Sobczyk M.K."/>
            <person name="Bates H.J."/>
            <person name="Dunwell J.M."/>
            <person name="Nellist C.F."/>
            <person name="Harrison R.J."/>
        </authorList>
    </citation>
    <scope>NUCLEOTIDE SEQUENCE [LARGE SCALE GENOMIC DNA]</scope>
    <source>
        <strain evidence="1 2">NOV-27</strain>
    </source>
</reference>
<organism evidence="1 2">
    <name type="scientific">Phytophthora fragariae</name>
    <dbReference type="NCBI Taxonomy" id="53985"/>
    <lineage>
        <taxon>Eukaryota</taxon>
        <taxon>Sar</taxon>
        <taxon>Stramenopiles</taxon>
        <taxon>Oomycota</taxon>
        <taxon>Peronosporomycetes</taxon>
        <taxon>Peronosporales</taxon>
        <taxon>Peronosporaceae</taxon>
        <taxon>Phytophthora</taxon>
    </lineage>
</organism>
<accession>A0A6A3WU92</accession>